<dbReference type="Proteomes" id="UP001345963">
    <property type="component" value="Unassembled WGS sequence"/>
</dbReference>
<feature type="region of interest" description="Disordered" evidence="1">
    <location>
        <begin position="1"/>
        <end position="22"/>
    </location>
</feature>
<keyword evidence="3" id="KW-1185">Reference proteome</keyword>
<dbReference type="EMBL" id="JAHUTI010039794">
    <property type="protein sequence ID" value="MED6244692.1"/>
    <property type="molecule type" value="Genomic_DNA"/>
</dbReference>
<evidence type="ECO:0000313" key="3">
    <source>
        <dbReference type="Proteomes" id="UP001345963"/>
    </source>
</evidence>
<organism evidence="2 3">
    <name type="scientific">Ataeniobius toweri</name>
    <dbReference type="NCBI Taxonomy" id="208326"/>
    <lineage>
        <taxon>Eukaryota</taxon>
        <taxon>Metazoa</taxon>
        <taxon>Chordata</taxon>
        <taxon>Craniata</taxon>
        <taxon>Vertebrata</taxon>
        <taxon>Euteleostomi</taxon>
        <taxon>Actinopterygii</taxon>
        <taxon>Neopterygii</taxon>
        <taxon>Teleostei</taxon>
        <taxon>Neoteleostei</taxon>
        <taxon>Acanthomorphata</taxon>
        <taxon>Ovalentaria</taxon>
        <taxon>Atherinomorphae</taxon>
        <taxon>Cyprinodontiformes</taxon>
        <taxon>Goodeidae</taxon>
        <taxon>Ataeniobius</taxon>
    </lineage>
</organism>
<accession>A0ABU7B2E1</accession>
<sequence>EHTSIPAAAQLQDQRPAKSHSHHYRATASNHKQILLGKLNVAVLAVHWTQLCASLTMEGRVKQAQRQLAAQQDLLSYLSKLRPIQKEERIYGNWMDTMTTICNEIETESQILSDEAAEAVYQMRRASSISSIGSNYRAGNQKETLVKKKAMQAM</sequence>
<evidence type="ECO:0000313" key="2">
    <source>
        <dbReference type="EMBL" id="MED6244692.1"/>
    </source>
</evidence>
<gene>
    <name evidence="2" type="ORF">ATANTOWER_021275</name>
</gene>
<evidence type="ECO:0000256" key="1">
    <source>
        <dbReference type="SAM" id="MobiDB-lite"/>
    </source>
</evidence>
<comment type="caution">
    <text evidence="2">The sequence shown here is derived from an EMBL/GenBank/DDBJ whole genome shotgun (WGS) entry which is preliminary data.</text>
</comment>
<proteinExistence type="predicted"/>
<reference evidence="2 3" key="1">
    <citation type="submission" date="2021-07" db="EMBL/GenBank/DDBJ databases">
        <authorList>
            <person name="Palmer J.M."/>
        </authorList>
    </citation>
    <scope>NUCLEOTIDE SEQUENCE [LARGE SCALE GENOMIC DNA]</scope>
    <source>
        <strain evidence="2 3">AT_MEX2019</strain>
        <tissue evidence="2">Muscle</tissue>
    </source>
</reference>
<feature type="non-terminal residue" evidence="2">
    <location>
        <position position="1"/>
    </location>
</feature>
<name>A0ABU7B2E1_9TELE</name>
<protein>
    <submittedName>
        <fullName evidence="2">Uncharacterized protein</fullName>
    </submittedName>
</protein>